<sequence>MTVENNAQTSSVAVNSSVDNVNDVPNHPGELTKRDYYSTYVRSTFLLGSFNFERMQAIGFAVSMIPAIKRFYSKKEDQAAALGRHLEFFNTHPWIASPIIGVTAAMERQKAAGEDIDEAAITNVKVGLMGPLAGVGDPIFWGTARPVLAALGASIALSGNILGPLIFFFGLTIIRMITRWYGFRIGYQKGVEIVSEVGGNTLRRFTQIASIVGLFVMGSLVSKWTTINVPFELSRYQAQDGSEVVTTVQSILDTLLPGMLALGLTFLCMWLLKKKINPIWIIFGMFAVGILGYWAGILAP</sequence>
<dbReference type="EMBL" id="BMDC01000004">
    <property type="protein sequence ID" value="GGH66358.1"/>
    <property type="molecule type" value="Genomic_DNA"/>
</dbReference>
<dbReference type="InterPro" id="IPR050303">
    <property type="entry name" value="GatZ_KbaZ_carbometab"/>
</dbReference>
<dbReference type="NCBIfam" id="TIGR00828">
    <property type="entry name" value="EIID-AGA"/>
    <property type="match status" value="1"/>
</dbReference>
<proteinExistence type="predicted"/>
<evidence type="ECO:0000256" key="9">
    <source>
        <dbReference type="SAM" id="MobiDB-lite"/>
    </source>
</evidence>
<evidence type="ECO:0000256" key="1">
    <source>
        <dbReference type="ARBA" id="ARBA00004651"/>
    </source>
</evidence>
<dbReference type="RefSeq" id="WP_188360276.1">
    <property type="nucleotide sequence ID" value="NZ_BMDC01000004.1"/>
</dbReference>
<dbReference type="GO" id="GO:0009401">
    <property type="term" value="P:phosphoenolpyruvate-dependent sugar phosphotransferase system"/>
    <property type="evidence" value="ECO:0007669"/>
    <property type="project" value="UniProtKB-KW"/>
</dbReference>
<dbReference type="GO" id="GO:0005886">
    <property type="term" value="C:plasma membrane"/>
    <property type="evidence" value="ECO:0007669"/>
    <property type="project" value="UniProtKB-SubCell"/>
</dbReference>
<feature type="region of interest" description="Disordered" evidence="9">
    <location>
        <begin position="1"/>
        <end position="27"/>
    </location>
</feature>
<evidence type="ECO:0000256" key="10">
    <source>
        <dbReference type="SAM" id="Phobius"/>
    </source>
</evidence>
<keyword evidence="5" id="KW-0598">Phosphotransferase system</keyword>
<evidence type="ECO:0000256" key="7">
    <source>
        <dbReference type="ARBA" id="ARBA00022989"/>
    </source>
</evidence>
<evidence type="ECO:0000256" key="3">
    <source>
        <dbReference type="ARBA" id="ARBA00022475"/>
    </source>
</evidence>
<feature type="compositionally biased region" description="Low complexity" evidence="9">
    <location>
        <begin position="10"/>
        <end position="26"/>
    </location>
</feature>
<feature type="transmembrane region" description="Helical" evidence="10">
    <location>
        <begin position="251"/>
        <end position="272"/>
    </location>
</feature>
<feature type="transmembrane region" description="Helical" evidence="10">
    <location>
        <begin position="147"/>
        <end position="174"/>
    </location>
</feature>
<dbReference type="NCBIfam" id="NF008315">
    <property type="entry name" value="PRK11103.1"/>
    <property type="match status" value="1"/>
</dbReference>
<keyword evidence="3" id="KW-1003">Cell membrane</keyword>
<reference evidence="11 12" key="1">
    <citation type="journal article" date="2014" name="Int. J. Syst. Evol. Microbiol.">
        <title>Complete genome sequence of Corynebacterium casei LMG S-19264T (=DSM 44701T), isolated from a smear-ripened cheese.</title>
        <authorList>
            <consortium name="US DOE Joint Genome Institute (JGI-PGF)"/>
            <person name="Walter F."/>
            <person name="Albersmeier A."/>
            <person name="Kalinowski J."/>
            <person name="Ruckert C."/>
        </authorList>
    </citation>
    <scope>NUCLEOTIDE SEQUENCE [LARGE SCALE GENOMIC DNA]</scope>
    <source>
        <strain evidence="11 12">CCM 8669</strain>
    </source>
</reference>
<dbReference type="InterPro" id="IPR004704">
    <property type="entry name" value="PTS_IID_man"/>
</dbReference>
<dbReference type="PANTHER" id="PTHR32502:SF5">
    <property type="entry name" value="N-ACETYLGALACTOSAMINE PERMEASE IID COMPONENT-RELATED"/>
    <property type="match status" value="1"/>
</dbReference>
<evidence type="ECO:0000256" key="8">
    <source>
        <dbReference type="ARBA" id="ARBA00023136"/>
    </source>
</evidence>
<name>A0A917IYF4_9MICC</name>
<dbReference type="PANTHER" id="PTHR32502">
    <property type="entry name" value="N-ACETYLGALACTOSAMINE PERMEASE II COMPONENT-RELATED"/>
    <property type="match status" value="1"/>
</dbReference>
<gene>
    <name evidence="11" type="primary">manZ</name>
    <name evidence="11" type="ORF">GCM10007359_20450</name>
</gene>
<evidence type="ECO:0000313" key="11">
    <source>
        <dbReference type="EMBL" id="GGH66358.1"/>
    </source>
</evidence>
<keyword evidence="4" id="KW-0762">Sugar transport</keyword>
<accession>A0A917IYF4</accession>
<evidence type="ECO:0000256" key="4">
    <source>
        <dbReference type="ARBA" id="ARBA00022597"/>
    </source>
</evidence>
<dbReference type="PROSITE" id="PS51108">
    <property type="entry name" value="PTS_EIID"/>
    <property type="match status" value="1"/>
</dbReference>
<dbReference type="Proteomes" id="UP000600171">
    <property type="component" value="Unassembled WGS sequence"/>
</dbReference>
<keyword evidence="2" id="KW-0813">Transport</keyword>
<feature type="transmembrane region" description="Helical" evidence="10">
    <location>
        <begin position="208"/>
        <end position="231"/>
    </location>
</feature>
<evidence type="ECO:0000313" key="12">
    <source>
        <dbReference type="Proteomes" id="UP000600171"/>
    </source>
</evidence>
<organism evidence="11 12">
    <name type="scientific">Rothia aerolata</name>
    <dbReference type="NCBI Taxonomy" id="1812262"/>
    <lineage>
        <taxon>Bacteria</taxon>
        <taxon>Bacillati</taxon>
        <taxon>Actinomycetota</taxon>
        <taxon>Actinomycetes</taxon>
        <taxon>Micrococcales</taxon>
        <taxon>Micrococcaceae</taxon>
        <taxon>Rothia</taxon>
    </lineage>
</organism>
<protein>
    <submittedName>
        <fullName evidence="11">PTS system mannose-specific transporter subunit IID</fullName>
    </submittedName>
</protein>
<keyword evidence="6 10" id="KW-0812">Transmembrane</keyword>
<dbReference type="Pfam" id="PF03613">
    <property type="entry name" value="EIID-AGA"/>
    <property type="match status" value="1"/>
</dbReference>
<keyword evidence="8 10" id="KW-0472">Membrane</keyword>
<evidence type="ECO:0000256" key="6">
    <source>
        <dbReference type="ARBA" id="ARBA00022692"/>
    </source>
</evidence>
<evidence type="ECO:0000256" key="5">
    <source>
        <dbReference type="ARBA" id="ARBA00022683"/>
    </source>
</evidence>
<keyword evidence="12" id="KW-1185">Reference proteome</keyword>
<evidence type="ECO:0000256" key="2">
    <source>
        <dbReference type="ARBA" id="ARBA00022448"/>
    </source>
</evidence>
<feature type="transmembrane region" description="Helical" evidence="10">
    <location>
        <begin position="279"/>
        <end position="299"/>
    </location>
</feature>
<keyword evidence="7 10" id="KW-1133">Transmembrane helix</keyword>
<dbReference type="AlphaFoldDB" id="A0A917IYF4"/>
<comment type="caution">
    <text evidence="11">The sequence shown here is derived from an EMBL/GenBank/DDBJ whole genome shotgun (WGS) entry which is preliminary data.</text>
</comment>
<comment type="subcellular location">
    <subcellularLocation>
        <location evidence="1">Cell membrane</location>
        <topology evidence="1">Multi-pass membrane protein</topology>
    </subcellularLocation>
</comment>